<dbReference type="InterPro" id="IPR013149">
    <property type="entry name" value="ADH-like_C"/>
</dbReference>
<evidence type="ECO:0000256" key="2">
    <source>
        <dbReference type="ARBA" id="ARBA00022857"/>
    </source>
</evidence>
<keyword evidence="6" id="KW-1185">Reference proteome</keyword>
<dbReference type="InterPro" id="IPR036291">
    <property type="entry name" value="NAD(P)-bd_dom_sf"/>
</dbReference>
<evidence type="ECO:0000256" key="3">
    <source>
        <dbReference type="ARBA" id="ARBA00023002"/>
    </source>
</evidence>
<dbReference type="PANTHER" id="PTHR45348">
    <property type="entry name" value="HYPOTHETICAL OXIDOREDUCTASE (EUROFUNG)"/>
    <property type="match status" value="1"/>
</dbReference>
<name>A0AAV9H911_9PEZI</name>
<protein>
    <submittedName>
        <fullName evidence="5">Chaperonin 10-like protein</fullName>
    </submittedName>
</protein>
<dbReference type="InterPro" id="IPR020843">
    <property type="entry name" value="ER"/>
</dbReference>
<dbReference type="Proteomes" id="UP001321749">
    <property type="component" value="Unassembled WGS sequence"/>
</dbReference>
<accession>A0AAV9H911</accession>
<dbReference type="SMART" id="SM00829">
    <property type="entry name" value="PKS_ER"/>
    <property type="match status" value="1"/>
</dbReference>
<keyword evidence="3" id="KW-0560">Oxidoreductase</keyword>
<evidence type="ECO:0000313" key="5">
    <source>
        <dbReference type="EMBL" id="KAK4457045.1"/>
    </source>
</evidence>
<comment type="similarity">
    <text evidence="1">Belongs to the zinc-containing alcohol dehydrogenase family.</text>
</comment>
<evidence type="ECO:0000313" key="6">
    <source>
        <dbReference type="Proteomes" id="UP001321749"/>
    </source>
</evidence>
<dbReference type="PANTHER" id="PTHR45348:SF6">
    <property type="entry name" value="TRANS-ENOYL REDUCTASE APDC"/>
    <property type="match status" value="1"/>
</dbReference>
<dbReference type="CDD" id="cd08249">
    <property type="entry name" value="enoyl_reductase_like"/>
    <property type="match status" value="1"/>
</dbReference>
<proteinExistence type="inferred from homology"/>
<evidence type="ECO:0000259" key="4">
    <source>
        <dbReference type="SMART" id="SM00829"/>
    </source>
</evidence>
<comment type="caution">
    <text evidence="5">The sequence shown here is derived from an EMBL/GenBank/DDBJ whole genome shotgun (WGS) entry which is preliminary data.</text>
</comment>
<dbReference type="SUPFAM" id="SSF51735">
    <property type="entry name" value="NAD(P)-binding Rossmann-fold domains"/>
    <property type="match status" value="1"/>
</dbReference>
<dbReference type="Pfam" id="PF08240">
    <property type="entry name" value="ADH_N"/>
    <property type="match status" value="1"/>
</dbReference>
<dbReference type="InterPro" id="IPR011032">
    <property type="entry name" value="GroES-like_sf"/>
</dbReference>
<dbReference type="InterPro" id="IPR013154">
    <property type="entry name" value="ADH-like_N"/>
</dbReference>
<organism evidence="5 6">
    <name type="scientific">Cladorrhinum samala</name>
    <dbReference type="NCBI Taxonomy" id="585594"/>
    <lineage>
        <taxon>Eukaryota</taxon>
        <taxon>Fungi</taxon>
        <taxon>Dikarya</taxon>
        <taxon>Ascomycota</taxon>
        <taxon>Pezizomycotina</taxon>
        <taxon>Sordariomycetes</taxon>
        <taxon>Sordariomycetidae</taxon>
        <taxon>Sordariales</taxon>
        <taxon>Podosporaceae</taxon>
        <taxon>Cladorrhinum</taxon>
    </lineage>
</organism>
<gene>
    <name evidence="5" type="ORF">QBC42DRAFT_320226</name>
</gene>
<dbReference type="Pfam" id="PF00107">
    <property type="entry name" value="ADH_zinc_N"/>
    <property type="match status" value="1"/>
</dbReference>
<keyword evidence="2" id="KW-0521">NADP</keyword>
<feature type="domain" description="Enoyl reductase (ER)" evidence="4">
    <location>
        <begin position="21"/>
        <end position="370"/>
    </location>
</feature>
<dbReference type="GO" id="GO:0016651">
    <property type="term" value="F:oxidoreductase activity, acting on NAD(P)H"/>
    <property type="evidence" value="ECO:0007669"/>
    <property type="project" value="InterPro"/>
</dbReference>
<dbReference type="InterPro" id="IPR047122">
    <property type="entry name" value="Trans-enoyl_RdTase-like"/>
</dbReference>
<dbReference type="EMBL" id="MU865140">
    <property type="protein sequence ID" value="KAK4457045.1"/>
    <property type="molecule type" value="Genomic_DNA"/>
</dbReference>
<dbReference type="AlphaFoldDB" id="A0AAV9H911"/>
<dbReference type="Gene3D" id="3.40.50.720">
    <property type="entry name" value="NAD(P)-binding Rossmann-like Domain"/>
    <property type="match status" value="1"/>
</dbReference>
<dbReference type="SUPFAM" id="SSF50129">
    <property type="entry name" value="GroES-like"/>
    <property type="match status" value="1"/>
</dbReference>
<reference evidence="5" key="2">
    <citation type="submission" date="2023-06" db="EMBL/GenBank/DDBJ databases">
        <authorList>
            <consortium name="Lawrence Berkeley National Laboratory"/>
            <person name="Mondo S.J."/>
            <person name="Hensen N."/>
            <person name="Bonometti L."/>
            <person name="Westerberg I."/>
            <person name="Brannstrom I.O."/>
            <person name="Guillou S."/>
            <person name="Cros-Aarteil S."/>
            <person name="Calhoun S."/>
            <person name="Haridas S."/>
            <person name="Kuo A."/>
            <person name="Pangilinan J."/>
            <person name="Riley R."/>
            <person name="Labutti K."/>
            <person name="Andreopoulos B."/>
            <person name="Lipzen A."/>
            <person name="Chen C."/>
            <person name="Yanf M."/>
            <person name="Daum C."/>
            <person name="Ng V."/>
            <person name="Clum A."/>
            <person name="Steindorff A."/>
            <person name="Ohm R."/>
            <person name="Martin F."/>
            <person name="Silar P."/>
            <person name="Natvig D."/>
            <person name="Lalanne C."/>
            <person name="Gautier V."/>
            <person name="Ament-Velasquez S.L."/>
            <person name="Kruys A."/>
            <person name="Hutchinson M.I."/>
            <person name="Powell A.J."/>
            <person name="Barry K."/>
            <person name="Miller A.N."/>
            <person name="Grigoriev I.V."/>
            <person name="Debuchy R."/>
            <person name="Gladieux P."/>
            <person name="Thoren M.H."/>
            <person name="Johannesson H."/>
        </authorList>
    </citation>
    <scope>NUCLEOTIDE SEQUENCE</scope>
    <source>
        <strain evidence="5">PSN324</strain>
    </source>
</reference>
<evidence type="ECO:0000256" key="1">
    <source>
        <dbReference type="ARBA" id="ARBA00008072"/>
    </source>
</evidence>
<dbReference type="Gene3D" id="3.90.180.10">
    <property type="entry name" value="Medium-chain alcohol dehydrogenases, catalytic domain"/>
    <property type="match status" value="1"/>
</dbReference>
<sequence length="374" mass="39780">MPSADPIRSVPKTQTAIVAEGLGRVSVKHDAPVPFLGPDMAIVRTVAVAINPTDAKMLDYSATAGAIHGNDFAGTVVALGEDALSSGRLSIGDRVCGFVHGANKLRPDVGGFAQYVGATADLLLKIPDNMTFEEAASLGVGVGTATMALWLHLQIPASLDDLRTARGNNPHGQNTGAFVLVAGGSTATGTRAIQLLKRAGLRPVTTCSPSNFDLVRRFGAEYAVDYHSPTAAADLRAYTNNELAYALDCITDAETTKLCYDAIGRAGGRYCALEPFRETVTQARALTVQPSWLMTLTIFGRKVAIDGEYGRDATPEHRKFGVEAYEAVQDLLDEGLIDAHPVKVMPGGWEEVIRSIDIIRSQGLSGYKMVHRVA</sequence>
<reference evidence="5" key="1">
    <citation type="journal article" date="2023" name="Mol. Phylogenet. Evol.">
        <title>Genome-scale phylogeny and comparative genomics of the fungal order Sordariales.</title>
        <authorList>
            <person name="Hensen N."/>
            <person name="Bonometti L."/>
            <person name="Westerberg I."/>
            <person name="Brannstrom I.O."/>
            <person name="Guillou S."/>
            <person name="Cros-Aarteil S."/>
            <person name="Calhoun S."/>
            <person name="Haridas S."/>
            <person name="Kuo A."/>
            <person name="Mondo S."/>
            <person name="Pangilinan J."/>
            <person name="Riley R."/>
            <person name="LaButti K."/>
            <person name="Andreopoulos B."/>
            <person name="Lipzen A."/>
            <person name="Chen C."/>
            <person name="Yan M."/>
            <person name="Daum C."/>
            <person name="Ng V."/>
            <person name="Clum A."/>
            <person name="Steindorff A."/>
            <person name="Ohm R.A."/>
            <person name="Martin F."/>
            <person name="Silar P."/>
            <person name="Natvig D.O."/>
            <person name="Lalanne C."/>
            <person name="Gautier V."/>
            <person name="Ament-Velasquez S.L."/>
            <person name="Kruys A."/>
            <person name="Hutchinson M.I."/>
            <person name="Powell A.J."/>
            <person name="Barry K."/>
            <person name="Miller A.N."/>
            <person name="Grigoriev I.V."/>
            <person name="Debuchy R."/>
            <person name="Gladieux P."/>
            <person name="Hiltunen Thoren M."/>
            <person name="Johannesson H."/>
        </authorList>
    </citation>
    <scope>NUCLEOTIDE SEQUENCE</scope>
    <source>
        <strain evidence="5">PSN324</strain>
    </source>
</reference>